<protein>
    <recommendedName>
        <fullName evidence="4">Small ribosomal subunit protein mS38</fullName>
    </recommendedName>
</protein>
<dbReference type="Pfam" id="PF08213">
    <property type="entry name" value="COX24_C"/>
    <property type="match status" value="1"/>
</dbReference>
<name>A0A0F4YM38_RASE3</name>
<feature type="compositionally biased region" description="Polar residues" evidence="5">
    <location>
        <begin position="21"/>
        <end position="31"/>
    </location>
</feature>
<comment type="caution">
    <text evidence="7">The sequence shown here is derived from an EMBL/GenBank/DDBJ whole genome shotgun (WGS) entry which is preliminary data.</text>
</comment>
<dbReference type="PANTHER" id="PTHR32035">
    <property type="entry name" value="AURORA KINASE A-INTERACTING PROTEIN"/>
    <property type="match status" value="1"/>
</dbReference>
<feature type="compositionally biased region" description="Polar residues" evidence="5">
    <location>
        <begin position="247"/>
        <end position="259"/>
    </location>
</feature>
<proteinExistence type="inferred from homology"/>
<evidence type="ECO:0000313" key="8">
    <source>
        <dbReference type="Proteomes" id="UP000053958"/>
    </source>
</evidence>
<accession>A0A0F4YM38</accession>
<organism evidence="7 8">
    <name type="scientific">Rasamsonia emersonii (strain ATCC 16479 / CBS 393.64 / IMI 116815)</name>
    <dbReference type="NCBI Taxonomy" id="1408163"/>
    <lineage>
        <taxon>Eukaryota</taxon>
        <taxon>Fungi</taxon>
        <taxon>Dikarya</taxon>
        <taxon>Ascomycota</taxon>
        <taxon>Pezizomycotina</taxon>
        <taxon>Eurotiomycetes</taxon>
        <taxon>Eurotiomycetidae</taxon>
        <taxon>Eurotiales</taxon>
        <taxon>Trichocomaceae</taxon>
        <taxon>Rasamsonia</taxon>
    </lineage>
</organism>
<evidence type="ECO:0000256" key="5">
    <source>
        <dbReference type="SAM" id="MobiDB-lite"/>
    </source>
</evidence>
<dbReference type="InterPro" id="IPR013177">
    <property type="entry name" value="Ribosomal_mS38_C"/>
</dbReference>
<dbReference type="STRING" id="1408163.A0A0F4YM38"/>
<comment type="similarity">
    <text evidence="3">Belongs to the mitochondrion-specific ribosomal protein mS38 family.</text>
</comment>
<dbReference type="OrthoDB" id="5364404at2759"/>
<evidence type="ECO:0000256" key="4">
    <source>
        <dbReference type="ARBA" id="ARBA00035682"/>
    </source>
</evidence>
<dbReference type="GO" id="GO:0005739">
    <property type="term" value="C:mitochondrion"/>
    <property type="evidence" value="ECO:0007669"/>
    <property type="project" value="UniProtKB-SubCell"/>
</dbReference>
<sequence>MLSSSIRRVVRASAVSLPSVTPSSVGASSNGLLVPATRTAHQRRYSSSKPPVPPNDGSRPIDASSQNPAKVNPAGEKRASKRRSAKSSQHTAFLNLPSVPSTQHLQPHDVHVASFFSIHRPISVTNSVPPPTNAETFNAIFDSKKQAKKGREDVIYTLSSAVNLMENAIHHSQQYVGSDQDDLRHAVTQASDSNAEAAIIHLDSLPAEELQASIEEFARRLRPFNPPPPPEPMDEANASEEAMPNEQLESQPTSSQTYSTVLTIRESTHSNGRKTYEAHMSPLVRREDMDAPGAVDADATVDEPQGSRTTYIERLRHNRTMHAISVRRQRRLKMKKHKRKKWLRKTRHLRRKLDKA</sequence>
<keyword evidence="2" id="KW-0496">Mitochondrion</keyword>
<dbReference type="EMBL" id="LASV01000379">
    <property type="protein sequence ID" value="KKA19160.1"/>
    <property type="molecule type" value="Genomic_DNA"/>
</dbReference>
<feature type="domain" description="Ribosomal protein mS38 C-terminal" evidence="6">
    <location>
        <begin position="322"/>
        <end position="355"/>
    </location>
</feature>
<keyword evidence="8" id="KW-1185">Reference proteome</keyword>
<evidence type="ECO:0000256" key="1">
    <source>
        <dbReference type="ARBA" id="ARBA00004173"/>
    </source>
</evidence>
<dbReference type="GeneID" id="25319172"/>
<dbReference type="AlphaFoldDB" id="A0A0F4YM38"/>
<feature type="region of interest" description="Disordered" evidence="5">
    <location>
        <begin position="221"/>
        <end position="259"/>
    </location>
</feature>
<reference evidence="7 8" key="1">
    <citation type="submission" date="2015-04" db="EMBL/GenBank/DDBJ databases">
        <authorList>
            <person name="Heijne W.H."/>
            <person name="Fedorova N.D."/>
            <person name="Nierman W.C."/>
            <person name="Vollebregt A.W."/>
            <person name="Zhao Z."/>
            <person name="Wu L."/>
            <person name="Kumar M."/>
            <person name="Stam H."/>
            <person name="van den Berg M.A."/>
            <person name="Pel H.J."/>
        </authorList>
    </citation>
    <scope>NUCLEOTIDE SEQUENCE [LARGE SCALE GENOMIC DNA]</scope>
    <source>
        <strain evidence="7 8">CBS 393.64</strain>
    </source>
</reference>
<gene>
    <name evidence="7" type="ORF">T310_6895</name>
</gene>
<feature type="region of interest" description="Disordered" evidence="5">
    <location>
        <begin position="334"/>
        <end position="356"/>
    </location>
</feature>
<comment type="subcellular location">
    <subcellularLocation>
        <location evidence="1">Mitochondrion</location>
    </subcellularLocation>
</comment>
<evidence type="ECO:0000256" key="2">
    <source>
        <dbReference type="ARBA" id="ARBA00023128"/>
    </source>
</evidence>
<dbReference type="Proteomes" id="UP000053958">
    <property type="component" value="Unassembled WGS sequence"/>
</dbReference>
<evidence type="ECO:0000313" key="7">
    <source>
        <dbReference type="EMBL" id="KKA19160.1"/>
    </source>
</evidence>
<dbReference type="SMART" id="SM01155">
    <property type="entry name" value="DUF1713"/>
    <property type="match status" value="1"/>
</dbReference>
<feature type="region of interest" description="Disordered" evidence="5">
    <location>
        <begin position="12"/>
        <end position="90"/>
    </location>
</feature>
<evidence type="ECO:0000259" key="6">
    <source>
        <dbReference type="SMART" id="SM01155"/>
    </source>
</evidence>
<dbReference type="PANTHER" id="PTHR32035:SF3">
    <property type="entry name" value="SMALL RIBOSOMAL SUBUNIT PROTEIN MS38"/>
    <property type="match status" value="1"/>
</dbReference>
<evidence type="ECO:0000256" key="3">
    <source>
        <dbReference type="ARBA" id="ARBA00035647"/>
    </source>
</evidence>
<dbReference type="RefSeq" id="XP_013325772.1">
    <property type="nucleotide sequence ID" value="XM_013470318.1"/>
</dbReference>